<dbReference type="Proteomes" id="UP000009286">
    <property type="component" value="Chromosome"/>
</dbReference>
<feature type="domain" description="AprE-like beta-barrel" evidence="12">
    <location>
        <begin position="335"/>
        <end position="425"/>
    </location>
</feature>
<organism evidence="13 14">
    <name type="scientific">Micavibrio aeruginosavorus (strain ARL-13)</name>
    <dbReference type="NCBI Taxonomy" id="856793"/>
    <lineage>
        <taxon>Bacteria</taxon>
        <taxon>Pseudomonadati</taxon>
        <taxon>Bdellovibrionota</taxon>
        <taxon>Bdellovibrionia</taxon>
        <taxon>Bdellovibrionales</taxon>
        <taxon>Pseudobdellovibrionaceae</taxon>
        <taxon>Micavibrio</taxon>
    </lineage>
</organism>
<name>G2KRI2_MICAA</name>
<feature type="domain" description="AprE-like long alpha-helical hairpin" evidence="11">
    <location>
        <begin position="123"/>
        <end position="285"/>
    </location>
</feature>
<dbReference type="InterPro" id="IPR058982">
    <property type="entry name" value="Beta-barrel_AprE"/>
</dbReference>
<dbReference type="InterPro" id="IPR011053">
    <property type="entry name" value="Single_hybrid_motif"/>
</dbReference>
<evidence type="ECO:0000256" key="1">
    <source>
        <dbReference type="ARBA" id="ARBA00004377"/>
    </source>
</evidence>
<keyword evidence="7 10" id="KW-1133">Transmembrane helix</keyword>
<evidence type="ECO:0000256" key="4">
    <source>
        <dbReference type="ARBA" id="ARBA00022475"/>
    </source>
</evidence>
<evidence type="ECO:0000259" key="12">
    <source>
        <dbReference type="Pfam" id="PF26002"/>
    </source>
</evidence>
<keyword evidence="3" id="KW-0813">Transport</keyword>
<keyword evidence="5" id="KW-0997">Cell inner membrane</keyword>
<dbReference type="InterPro" id="IPR058781">
    <property type="entry name" value="HH_AprE-like"/>
</dbReference>
<dbReference type="PANTHER" id="PTHR30386">
    <property type="entry name" value="MEMBRANE FUSION SUBUNIT OF EMRAB-TOLC MULTIDRUG EFFLUX PUMP"/>
    <property type="match status" value="1"/>
</dbReference>
<dbReference type="SUPFAM" id="SSF56954">
    <property type="entry name" value="Outer membrane efflux proteins (OEP)"/>
    <property type="match status" value="1"/>
</dbReference>
<feature type="coiled-coil region" evidence="9">
    <location>
        <begin position="230"/>
        <end position="300"/>
    </location>
</feature>
<evidence type="ECO:0000256" key="8">
    <source>
        <dbReference type="ARBA" id="ARBA00023136"/>
    </source>
</evidence>
<reference evidence="13 14" key="1">
    <citation type="journal article" date="2011" name="BMC Genomics">
        <title>Genomic insights into an obligate epibiotic bacterial predator: Micavibrio aeruginosavorus ARL-13.</title>
        <authorList>
            <person name="Wang Z."/>
            <person name="Kadouri D."/>
            <person name="Wu M."/>
        </authorList>
    </citation>
    <scope>NUCLEOTIDE SEQUENCE [LARGE SCALE GENOMIC DNA]</scope>
    <source>
        <strain evidence="13 14">ARL-13</strain>
    </source>
</reference>
<dbReference type="AlphaFoldDB" id="G2KRI2"/>
<dbReference type="SUPFAM" id="SSF51230">
    <property type="entry name" value="Single hybrid motif"/>
    <property type="match status" value="1"/>
</dbReference>
<dbReference type="GO" id="GO:0015031">
    <property type="term" value="P:protein transport"/>
    <property type="evidence" value="ECO:0007669"/>
    <property type="project" value="InterPro"/>
</dbReference>
<dbReference type="eggNOG" id="COG0845">
    <property type="taxonomic scope" value="Bacteria"/>
</dbReference>
<evidence type="ECO:0000256" key="6">
    <source>
        <dbReference type="ARBA" id="ARBA00022692"/>
    </source>
</evidence>
<evidence type="ECO:0000256" key="5">
    <source>
        <dbReference type="ARBA" id="ARBA00022519"/>
    </source>
</evidence>
<dbReference type="PRINTS" id="PR01490">
    <property type="entry name" value="RTXTOXIND"/>
</dbReference>
<dbReference type="InterPro" id="IPR010129">
    <property type="entry name" value="T1SS_HlyD"/>
</dbReference>
<dbReference type="GO" id="GO:1990961">
    <property type="term" value="P:xenobiotic detoxification by transmembrane export across the plasma membrane"/>
    <property type="evidence" value="ECO:0007669"/>
    <property type="project" value="InterPro"/>
</dbReference>
<dbReference type="Gene3D" id="2.40.50.100">
    <property type="match status" value="1"/>
</dbReference>
<comment type="similarity">
    <text evidence="2">Belongs to the membrane fusion protein (MFP) (TC 8.A.1) family.</text>
</comment>
<keyword evidence="6 10" id="KW-0812">Transmembrane</keyword>
<evidence type="ECO:0000259" key="11">
    <source>
        <dbReference type="Pfam" id="PF25994"/>
    </source>
</evidence>
<keyword evidence="4" id="KW-1003">Cell membrane</keyword>
<dbReference type="EMBL" id="CP002382">
    <property type="protein sequence ID" value="AEP09544.1"/>
    <property type="molecule type" value="Genomic_DNA"/>
</dbReference>
<dbReference type="InterPro" id="IPR030190">
    <property type="entry name" value="MacA_alpha-hairpin_sf"/>
</dbReference>
<dbReference type="PANTHER" id="PTHR30386:SF26">
    <property type="entry name" value="TRANSPORT PROTEIN COMB"/>
    <property type="match status" value="1"/>
</dbReference>
<feature type="transmembrane region" description="Helical" evidence="10">
    <location>
        <begin position="34"/>
        <end position="55"/>
    </location>
</feature>
<dbReference type="NCBIfam" id="TIGR01843">
    <property type="entry name" value="type_I_hlyD"/>
    <property type="match status" value="1"/>
</dbReference>
<evidence type="ECO:0000313" key="13">
    <source>
        <dbReference type="EMBL" id="AEP09544.1"/>
    </source>
</evidence>
<evidence type="ECO:0000256" key="7">
    <source>
        <dbReference type="ARBA" id="ARBA00022989"/>
    </source>
</evidence>
<dbReference type="GO" id="GO:1990195">
    <property type="term" value="C:macrolide transmembrane transporter complex"/>
    <property type="evidence" value="ECO:0007669"/>
    <property type="project" value="InterPro"/>
</dbReference>
<dbReference type="InterPro" id="IPR050739">
    <property type="entry name" value="MFP"/>
</dbReference>
<evidence type="ECO:0000313" key="14">
    <source>
        <dbReference type="Proteomes" id="UP000009286"/>
    </source>
</evidence>
<evidence type="ECO:0000256" key="2">
    <source>
        <dbReference type="ARBA" id="ARBA00009477"/>
    </source>
</evidence>
<dbReference type="OrthoDB" id="9810980at2"/>
<keyword evidence="8 10" id="KW-0472">Membrane</keyword>
<sequence>MMDKSVIKKSAIQQPQLRFLAQSARLEEEINPRLIRLTSGAIALCIGVFIVWASLTNVNEIARTPGEIIPAGMQKVVQHLEGGIVKDINVKDGDVVKAGQILLVLEETGVQEDLNRALTHGSYLSAQKELLQAFVDGRDPDFSKLGDVSPEMITEQQNVFKSTAESRLKERKILQDQVAQKEQSIKSLQARQAAIGQNLKLAQDMYDRRQGLYRNGYISHISFLQTEQELNTLKGERSQVNSQIEEAKATLQEYQGRLQSLEARNRDEAYQRLNALENEIKQNSEIVDRLQNRRNRLEVTAPVDGLVKGLSVNTIGAVVGPGQALMEIVPVNDDLLVEIRIPPQYAGHLTLGQEVQVKVSSYDFSRYGAVPGKLTYLSPTTFVGERGERFYRGHVALDRNFVGGKGQESNKIIPGMTVMADIVTGRKTVMQYLMKPIHTSLMTAFSER</sequence>
<dbReference type="HOGENOM" id="CLU_023976_8_1_5"/>
<dbReference type="GO" id="GO:0019898">
    <property type="term" value="C:extrinsic component of membrane"/>
    <property type="evidence" value="ECO:0007669"/>
    <property type="project" value="InterPro"/>
</dbReference>
<evidence type="ECO:0000256" key="3">
    <source>
        <dbReference type="ARBA" id="ARBA00022448"/>
    </source>
</evidence>
<dbReference type="GO" id="GO:0005886">
    <property type="term" value="C:plasma membrane"/>
    <property type="evidence" value="ECO:0007669"/>
    <property type="project" value="UniProtKB-SubCell"/>
</dbReference>
<dbReference type="KEGG" id="mai:MICA_1221"/>
<dbReference type="SUPFAM" id="SSF111369">
    <property type="entry name" value="HlyD-like secretion proteins"/>
    <property type="match status" value="1"/>
</dbReference>
<accession>G2KRI2</accession>
<dbReference type="STRING" id="856793.MICA_1221"/>
<dbReference type="RefSeq" id="WP_014102767.1">
    <property type="nucleotide sequence ID" value="NC_016026.1"/>
</dbReference>
<dbReference type="Gene3D" id="6.10.140.1990">
    <property type="match status" value="1"/>
</dbReference>
<keyword evidence="14" id="KW-1185">Reference proteome</keyword>
<comment type="subcellular location">
    <subcellularLocation>
        <location evidence="1">Cell inner membrane</location>
        <topology evidence="1">Single-pass membrane protein</topology>
    </subcellularLocation>
</comment>
<proteinExistence type="inferred from homology"/>
<evidence type="ECO:0000256" key="10">
    <source>
        <dbReference type="SAM" id="Phobius"/>
    </source>
</evidence>
<dbReference type="Gene3D" id="2.40.30.170">
    <property type="match status" value="1"/>
</dbReference>
<gene>
    <name evidence="13" type="ordered locus">MICA_1221</name>
</gene>
<protein>
    <submittedName>
        <fullName evidence="13">Type I secretion membrane fusion, HlyD family protein</fullName>
    </submittedName>
</protein>
<evidence type="ECO:0000256" key="9">
    <source>
        <dbReference type="SAM" id="Coils"/>
    </source>
</evidence>
<dbReference type="Pfam" id="PF26002">
    <property type="entry name" value="Beta-barrel_AprE"/>
    <property type="match status" value="1"/>
</dbReference>
<dbReference type="Pfam" id="PF25994">
    <property type="entry name" value="HH_AprE"/>
    <property type="match status" value="1"/>
</dbReference>
<keyword evidence="9" id="KW-0175">Coiled coil</keyword>